<comment type="caution">
    <text evidence="1">The sequence shown here is derived from an EMBL/GenBank/DDBJ whole genome shotgun (WGS) entry which is preliminary data.</text>
</comment>
<reference evidence="1" key="1">
    <citation type="submission" date="2020-01" db="EMBL/GenBank/DDBJ databases">
        <authorList>
            <person name="Rat A."/>
        </authorList>
    </citation>
    <scope>NUCLEOTIDE SEQUENCE</scope>
    <source>
        <strain evidence="1">LMG 31228</strain>
    </source>
</reference>
<reference evidence="1" key="2">
    <citation type="journal article" date="2021" name="Syst. Appl. Microbiol.">
        <title>Roseomonas hellenica sp. nov., isolated from roots of wild-growing Alkanna tinctoria.</title>
        <authorList>
            <person name="Rat A."/>
            <person name="Naranjo H.D."/>
            <person name="Lebbe L."/>
            <person name="Cnockaert M."/>
            <person name="Krigas N."/>
            <person name="Grigoriadou K."/>
            <person name="Maloupa E."/>
            <person name="Willems A."/>
        </authorList>
    </citation>
    <scope>NUCLEOTIDE SEQUENCE</scope>
    <source>
        <strain evidence="1">LMG 31228</strain>
    </source>
</reference>
<organism evidence="1 2">
    <name type="scientific">Neoroseomonas eburnea</name>
    <dbReference type="NCBI Taxonomy" id="1346889"/>
    <lineage>
        <taxon>Bacteria</taxon>
        <taxon>Pseudomonadati</taxon>
        <taxon>Pseudomonadota</taxon>
        <taxon>Alphaproteobacteria</taxon>
        <taxon>Acetobacterales</taxon>
        <taxon>Acetobacteraceae</taxon>
        <taxon>Neoroseomonas</taxon>
    </lineage>
</organism>
<protein>
    <submittedName>
        <fullName evidence="1">Uncharacterized protein</fullName>
    </submittedName>
</protein>
<gene>
    <name evidence="1" type="ORF">GXW74_15125</name>
</gene>
<name>A0A9X9XDN9_9PROT</name>
<evidence type="ECO:0000313" key="1">
    <source>
        <dbReference type="EMBL" id="MBR0681825.1"/>
    </source>
</evidence>
<dbReference type="Proteomes" id="UP001138709">
    <property type="component" value="Unassembled WGS sequence"/>
</dbReference>
<dbReference type="AlphaFoldDB" id="A0A9X9XDN9"/>
<sequence>MAFSMVATYMLVGVLGLWLILRGLGNALAWYADFLDRLEDARLPPPVIFGDTPRSPQNTWG</sequence>
<dbReference type="EMBL" id="JAAEDL010000014">
    <property type="protein sequence ID" value="MBR0681825.1"/>
    <property type="molecule type" value="Genomic_DNA"/>
</dbReference>
<dbReference type="RefSeq" id="WP_211847346.1">
    <property type="nucleotide sequence ID" value="NZ_JAAEDL010000014.1"/>
</dbReference>
<proteinExistence type="predicted"/>
<accession>A0A9X9XDN9</accession>
<keyword evidence="2" id="KW-1185">Reference proteome</keyword>
<evidence type="ECO:0000313" key="2">
    <source>
        <dbReference type="Proteomes" id="UP001138709"/>
    </source>
</evidence>